<feature type="region of interest" description="Disordered" evidence="1">
    <location>
        <begin position="1"/>
        <end position="65"/>
    </location>
</feature>
<dbReference type="InterPro" id="IPR032675">
    <property type="entry name" value="LRR_dom_sf"/>
</dbReference>
<dbReference type="Gene3D" id="3.80.10.10">
    <property type="entry name" value="Ribonuclease Inhibitor"/>
    <property type="match status" value="1"/>
</dbReference>
<evidence type="ECO:0000313" key="2">
    <source>
        <dbReference type="Proteomes" id="UP000050795"/>
    </source>
</evidence>
<dbReference type="SUPFAM" id="SSF47473">
    <property type="entry name" value="EF-hand"/>
    <property type="match status" value="1"/>
</dbReference>
<keyword evidence="2" id="KW-1185">Reference proteome</keyword>
<evidence type="ECO:0000313" key="3">
    <source>
        <dbReference type="WBParaSite" id="TREG1_87830.1"/>
    </source>
</evidence>
<feature type="compositionally biased region" description="Basic and acidic residues" evidence="1">
    <location>
        <begin position="34"/>
        <end position="52"/>
    </location>
</feature>
<feature type="compositionally biased region" description="Basic and acidic residues" evidence="1">
    <location>
        <begin position="11"/>
        <end position="20"/>
    </location>
</feature>
<evidence type="ECO:0000256" key="1">
    <source>
        <dbReference type="SAM" id="MobiDB-lite"/>
    </source>
</evidence>
<dbReference type="Proteomes" id="UP000050795">
    <property type="component" value="Unassembled WGS sequence"/>
</dbReference>
<dbReference type="SMART" id="SM00368">
    <property type="entry name" value="LRR_RI"/>
    <property type="match status" value="7"/>
</dbReference>
<name>A0AA85KCP9_TRIRE</name>
<dbReference type="InterPro" id="IPR001611">
    <property type="entry name" value="Leu-rich_rpt"/>
</dbReference>
<sequence>MEPAEGNESDNAEKDNDHDNGSTTKAPLENESLFEQRDTDENSEPRKSHEVSSAKTRRKSKRVSSTPAYWYTDNDQLQYIKDCRASGTVPSRYFLRHLKDENLSLKHSVLGLRKLKPILASISNNLCITHLDLTNACINDECVNDLCHMFRENTCITDLNLSENQITSKSAEILCEVLASATQLLRLNLRKNLFSDTSGIFFSELIATSLNLVYMNISYNDLGEMSCYYIGRALPQATTLIEFDLSWNRLKGRKLDFIGKGLAENKNLKYLNLSANGIGPRVGCRELAYALRNNQTLKTLDLSDNRITAEGSVLLSKGFYVNSTLTCLKMARNPMQTAGCFAILTGILRNPNCGLLELDLQDIVVNQDFLDLQDSARIKLPNLCVRYGQTSNDKIRALSPRFKRPEQSPKEILITMGRCTKQSLADLLRPLDTVGDKIVTRQAFVKILNMYMAKLGIQFTEEQMKQLMLELDPNNQQEIGFA</sequence>
<dbReference type="Pfam" id="PF13516">
    <property type="entry name" value="LRR_6"/>
    <property type="match status" value="4"/>
</dbReference>
<dbReference type="AlphaFoldDB" id="A0AA85KCP9"/>
<accession>A0AA85KCP9</accession>
<feature type="compositionally biased region" description="Acidic residues" evidence="1">
    <location>
        <begin position="1"/>
        <end position="10"/>
    </location>
</feature>
<reference evidence="3" key="2">
    <citation type="submission" date="2023-11" db="UniProtKB">
        <authorList>
            <consortium name="WormBaseParasite"/>
        </authorList>
    </citation>
    <scope>IDENTIFICATION</scope>
</reference>
<proteinExistence type="predicted"/>
<dbReference type="SUPFAM" id="SSF52047">
    <property type="entry name" value="RNI-like"/>
    <property type="match status" value="1"/>
</dbReference>
<dbReference type="WBParaSite" id="TREG1_87830.1">
    <property type="protein sequence ID" value="TREG1_87830.1"/>
    <property type="gene ID" value="TREG1_87830"/>
</dbReference>
<protein>
    <recommendedName>
        <fullName evidence="4">EF-hand domain-containing protein</fullName>
    </recommendedName>
</protein>
<dbReference type="PANTHER" id="PTHR24114:SF2">
    <property type="entry name" value="F-BOX DOMAIN-CONTAINING PROTEIN-RELATED"/>
    <property type="match status" value="1"/>
</dbReference>
<dbReference type="InterPro" id="IPR052394">
    <property type="entry name" value="LRR-containing"/>
</dbReference>
<dbReference type="PANTHER" id="PTHR24114">
    <property type="entry name" value="LEUCINE RICH REPEAT FAMILY PROTEIN"/>
    <property type="match status" value="1"/>
</dbReference>
<reference evidence="2" key="1">
    <citation type="submission" date="2022-06" db="EMBL/GenBank/DDBJ databases">
        <authorList>
            <person name="Berger JAMES D."/>
            <person name="Berger JAMES D."/>
        </authorList>
    </citation>
    <scope>NUCLEOTIDE SEQUENCE [LARGE SCALE GENOMIC DNA]</scope>
</reference>
<evidence type="ECO:0008006" key="4">
    <source>
        <dbReference type="Google" id="ProtNLM"/>
    </source>
</evidence>
<dbReference type="InterPro" id="IPR011992">
    <property type="entry name" value="EF-hand-dom_pair"/>
</dbReference>
<organism evidence="2 3">
    <name type="scientific">Trichobilharzia regenti</name>
    <name type="common">Nasal bird schistosome</name>
    <dbReference type="NCBI Taxonomy" id="157069"/>
    <lineage>
        <taxon>Eukaryota</taxon>
        <taxon>Metazoa</taxon>
        <taxon>Spiralia</taxon>
        <taxon>Lophotrochozoa</taxon>
        <taxon>Platyhelminthes</taxon>
        <taxon>Trematoda</taxon>
        <taxon>Digenea</taxon>
        <taxon>Strigeidida</taxon>
        <taxon>Schistosomatoidea</taxon>
        <taxon>Schistosomatidae</taxon>
        <taxon>Trichobilharzia</taxon>
    </lineage>
</organism>